<evidence type="ECO:0000259" key="1">
    <source>
        <dbReference type="Pfam" id="PF13521"/>
    </source>
</evidence>
<evidence type="ECO:0000313" key="3">
    <source>
        <dbReference type="Proteomes" id="UP000054921"/>
    </source>
</evidence>
<name>A0A0W0SI40_9GAMM</name>
<reference evidence="2 3" key="1">
    <citation type="submission" date="2015-11" db="EMBL/GenBank/DDBJ databases">
        <title>Genomic analysis of 38 Legionella species identifies large and diverse effector repertoires.</title>
        <authorList>
            <person name="Burstein D."/>
            <person name="Amaro F."/>
            <person name="Zusman T."/>
            <person name="Lifshitz Z."/>
            <person name="Cohen O."/>
            <person name="Gilbert J.A."/>
            <person name="Pupko T."/>
            <person name="Shuman H.A."/>
            <person name="Segal G."/>
        </authorList>
    </citation>
    <scope>NUCLEOTIDE SEQUENCE [LARGE SCALE GENOMIC DNA]</scope>
    <source>
        <strain evidence="2 3">ORW</strain>
    </source>
</reference>
<dbReference type="InterPro" id="IPR038727">
    <property type="entry name" value="NadR/Ttd14_AAA_dom"/>
</dbReference>
<proteinExistence type="predicted"/>
<dbReference type="SUPFAM" id="SSF52540">
    <property type="entry name" value="P-loop containing nucleoside triphosphate hydrolases"/>
    <property type="match status" value="1"/>
</dbReference>
<dbReference type="EMBL" id="LNXW01000006">
    <property type="protein sequence ID" value="KTC82852.1"/>
    <property type="molecule type" value="Genomic_DNA"/>
</dbReference>
<gene>
    <name evidence="2" type="ORF">Lche_0075</name>
</gene>
<dbReference type="Proteomes" id="UP000054921">
    <property type="component" value="Unassembled WGS sequence"/>
</dbReference>
<accession>A0A0W0SI40</accession>
<comment type="caution">
    <text evidence="2">The sequence shown here is derived from an EMBL/GenBank/DDBJ whole genome shotgun (WGS) entry which is preliminary data.</text>
</comment>
<dbReference type="Gene3D" id="3.40.50.300">
    <property type="entry name" value="P-loop containing nucleotide triphosphate hydrolases"/>
    <property type="match status" value="1"/>
</dbReference>
<protein>
    <submittedName>
        <fullName evidence="2">ATPase</fullName>
    </submittedName>
</protein>
<dbReference type="Pfam" id="PF13521">
    <property type="entry name" value="AAA_28"/>
    <property type="match status" value="1"/>
</dbReference>
<dbReference type="InterPro" id="IPR027417">
    <property type="entry name" value="P-loop_NTPase"/>
</dbReference>
<feature type="domain" description="NadR/Ttd14 AAA" evidence="1">
    <location>
        <begin position="18"/>
        <end position="187"/>
    </location>
</feature>
<sequence>MSSKKDLNYMNKLEQANRFIFTGTPGSGKTSVILALKRLGYVVIPESATDVIAEEQAKGIMRPWEETDFVDKIVLTQKLRQLNAQGALQFYDRSPFCAYALGRYSAHWHKNDFTPSPILLAEVDHCLKASIYQRKVFFFENLGFIEPTSARKISYEDALIFEQIHIDVYKEFGFEIMLMPKKTITERCEFVLETLGIKK</sequence>
<organism evidence="2 3">
    <name type="scientific">Legionella cherrii</name>
    <dbReference type="NCBI Taxonomy" id="28084"/>
    <lineage>
        <taxon>Bacteria</taxon>
        <taxon>Pseudomonadati</taxon>
        <taxon>Pseudomonadota</taxon>
        <taxon>Gammaproteobacteria</taxon>
        <taxon>Legionellales</taxon>
        <taxon>Legionellaceae</taxon>
        <taxon>Legionella</taxon>
    </lineage>
</organism>
<dbReference type="STRING" id="28084.Lche_0075"/>
<evidence type="ECO:0000313" key="2">
    <source>
        <dbReference type="EMBL" id="KTC82852.1"/>
    </source>
</evidence>
<dbReference type="PATRIC" id="fig|28084.5.peg.82"/>
<dbReference type="AlphaFoldDB" id="A0A0W0SI40"/>